<dbReference type="AlphaFoldDB" id="A0AAV4LS42"/>
<comment type="subcellular location">
    <subcellularLocation>
        <location evidence="1">Nucleus</location>
    </subcellularLocation>
</comment>
<evidence type="ECO:0000313" key="10">
    <source>
        <dbReference type="Proteomes" id="UP001497744"/>
    </source>
</evidence>
<evidence type="ECO:0000256" key="3">
    <source>
        <dbReference type="ARBA" id="ARBA00022737"/>
    </source>
</evidence>
<dbReference type="SUPFAM" id="SSF50978">
    <property type="entry name" value="WD40 repeat-like"/>
    <property type="match status" value="1"/>
</dbReference>
<dbReference type="SMART" id="SM00320">
    <property type="entry name" value="WD40"/>
    <property type="match status" value="5"/>
</dbReference>
<dbReference type="InterPro" id="IPR020472">
    <property type="entry name" value="WD40_PAC1"/>
</dbReference>
<dbReference type="PRINTS" id="PR00320">
    <property type="entry name" value="GPROTEINBRPT"/>
</dbReference>
<dbReference type="GO" id="GO:0005634">
    <property type="term" value="C:nucleus"/>
    <property type="evidence" value="ECO:0007669"/>
    <property type="project" value="UniProtKB-SubCell"/>
</dbReference>
<dbReference type="InterPro" id="IPR019775">
    <property type="entry name" value="WD40_repeat_CS"/>
</dbReference>
<comment type="caution">
    <text evidence="9">The sequence shown here is derived from an EMBL/GenBank/DDBJ whole genome shotgun (WGS) entry which is preliminary data.</text>
</comment>
<gene>
    <name evidence="9" type="ORF">BcabD6B2_20640</name>
</gene>
<proteinExistence type="predicted"/>
<evidence type="ECO:0000259" key="8">
    <source>
        <dbReference type="Pfam" id="PF12265"/>
    </source>
</evidence>
<evidence type="ECO:0000256" key="1">
    <source>
        <dbReference type="ARBA" id="ARBA00004123"/>
    </source>
</evidence>
<keyword evidence="5" id="KW-0539">Nucleus</keyword>
<organism evidence="9 10">
    <name type="scientific">Babesia caballi</name>
    <dbReference type="NCBI Taxonomy" id="5871"/>
    <lineage>
        <taxon>Eukaryota</taxon>
        <taxon>Sar</taxon>
        <taxon>Alveolata</taxon>
        <taxon>Apicomplexa</taxon>
        <taxon>Aconoidasida</taxon>
        <taxon>Piroplasmida</taxon>
        <taxon>Babesiidae</taxon>
        <taxon>Babesia</taxon>
    </lineage>
</organism>
<dbReference type="PROSITE" id="PS00678">
    <property type="entry name" value="WD_REPEATS_1"/>
    <property type="match status" value="2"/>
</dbReference>
<feature type="region of interest" description="Disordered" evidence="7">
    <location>
        <begin position="24"/>
        <end position="51"/>
    </location>
</feature>
<dbReference type="Proteomes" id="UP001497744">
    <property type="component" value="Unassembled WGS sequence"/>
</dbReference>
<dbReference type="InterPro" id="IPR022052">
    <property type="entry name" value="Histone-bd_RBBP4-like_N"/>
</dbReference>
<dbReference type="InterPro" id="IPR001680">
    <property type="entry name" value="WD40_rpt"/>
</dbReference>
<dbReference type="Pfam" id="PF12265">
    <property type="entry name" value="CAF1C_H4-bd"/>
    <property type="match status" value="1"/>
</dbReference>
<evidence type="ECO:0000256" key="4">
    <source>
        <dbReference type="ARBA" id="ARBA00022853"/>
    </source>
</evidence>
<protein>
    <submittedName>
        <fullName evidence="9">Histone-binding protein RBBP4</fullName>
    </submittedName>
</protein>
<evidence type="ECO:0000256" key="7">
    <source>
        <dbReference type="SAM" id="MobiDB-lite"/>
    </source>
</evidence>
<dbReference type="GeneID" id="94194110"/>
<dbReference type="PANTHER" id="PTHR22850">
    <property type="entry name" value="WD40 REPEAT FAMILY"/>
    <property type="match status" value="1"/>
</dbReference>
<dbReference type="PROSITE" id="PS50294">
    <property type="entry name" value="WD_REPEATS_REGION"/>
    <property type="match status" value="1"/>
</dbReference>
<feature type="repeat" description="WD" evidence="6">
    <location>
        <begin position="332"/>
        <end position="367"/>
    </location>
</feature>
<keyword evidence="10" id="KW-1185">Reference proteome</keyword>
<reference evidence="9 10" key="1">
    <citation type="submission" date="2021-06" db="EMBL/GenBank/DDBJ databases">
        <title>Genome sequence of Babesia caballi.</title>
        <authorList>
            <person name="Yamagishi J."/>
            <person name="Kidaka T."/>
            <person name="Ochi A."/>
        </authorList>
    </citation>
    <scope>NUCLEOTIDE SEQUENCE [LARGE SCALE GENOMIC DNA]</scope>
    <source>
        <strain evidence="9">USDA-D6B2</strain>
    </source>
</reference>
<feature type="domain" description="Histone-binding protein RBBP4-like N-terminal" evidence="8">
    <location>
        <begin position="57"/>
        <end position="126"/>
    </location>
</feature>
<dbReference type="InterPro" id="IPR015943">
    <property type="entry name" value="WD40/YVTN_repeat-like_dom_sf"/>
</dbReference>
<feature type="repeat" description="WD" evidence="6">
    <location>
        <begin position="369"/>
        <end position="411"/>
    </location>
</feature>
<evidence type="ECO:0000313" key="9">
    <source>
        <dbReference type="EMBL" id="GIX62629.1"/>
    </source>
</evidence>
<dbReference type="Gene3D" id="2.130.10.10">
    <property type="entry name" value="YVTN repeat-like/Quinoprotein amine dehydrogenase"/>
    <property type="match status" value="1"/>
</dbReference>
<keyword evidence="2 6" id="KW-0853">WD repeat</keyword>
<name>A0AAV4LS42_BABCB</name>
<feature type="compositionally biased region" description="Low complexity" evidence="7">
    <location>
        <begin position="24"/>
        <end position="34"/>
    </location>
</feature>
<keyword evidence="3" id="KW-0677">Repeat</keyword>
<dbReference type="RefSeq" id="XP_067714698.1">
    <property type="nucleotide sequence ID" value="XM_067858597.1"/>
</dbReference>
<accession>A0AAV4LS42</accession>
<dbReference type="InterPro" id="IPR050459">
    <property type="entry name" value="WD_repeat_RBAP46/RBAP48/MSI1"/>
</dbReference>
<keyword evidence="4" id="KW-0156">Chromatin regulator</keyword>
<dbReference type="InterPro" id="IPR036322">
    <property type="entry name" value="WD40_repeat_dom_sf"/>
</dbReference>
<dbReference type="Pfam" id="PF00400">
    <property type="entry name" value="WD40"/>
    <property type="match status" value="2"/>
</dbReference>
<dbReference type="EMBL" id="BPLF01000002">
    <property type="protein sequence ID" value="GIX62629.1"/>
    <property type="molecule type" value="Genomic_DNA"/>
</dbReference>
<dbReference type="PROSITE" id="PS50082">
    <property type="entry name" value="WD_REPEATS_2"/>
    <property type="match status" value="2"/>
</dbReference>
<sequence length="456" mass="49677">MESVILRGNALCKIKRRFTLPQPASAPAYASAGGTEAARRSDPYADAAQEQPDDEYDEYYVWRRNAPFLYDALMVHRLEWPSLVVDFVADAAYKSRNGMTAHKVLLGTHTSNSDVEYAVIAELRLPVAGVRETLTSCENFTGFFSYHKTHRLAVLGHPLPALDVKAKLVHPGEVNRIAHCPGSQFTFVTHTSFGDLLVYDYSRHPSTPRSTTKAAPQVVLAGGHEADGYGACWMDERRVVSVATDGTVCTWDINASTSAVENAERYVEGTKCVPPVTRFRVKDAPFNDVAVLPSRRHLFMAVSDDYIARLFDSRHDNAAGGAQVELPGEAEVNCLSFNPFNDAVVATGEADGSVCVWDLRNPSEPVVVLSHHTQGVTQVEFCPASAGMLASASEDSQVCLWELSAEEQLRFVHAGHRGAVSDISWLKAASMKNGFTLASVAADNAVHCFTPNFAAL</sequence>
<evidence type="ECO:0000256" key="6">
    <source>
        <dbReference type="PROSITE-ProRule" id="PRU00221"/>
    </source>
</evidence>
<evidence type="ECO:0000256" key="5">
    <source>
        <dbReference type="ARBA" id="ARBA00023242"/>
    </source>
</evidence>
<evidence type="ECO:0000256" key="2">
    <source>
        <dbReference type="ARBA" id="ARBA00022574"/>
    </source>
</evidence>
<dbReference type="GO" id="GO:0006325">
    <property type="term" value="P:chromatin organization"/>
    <property type="evidence" value="ECO:0007669"/>
    <property type="project" value="UniProtKB-KW"/>
</dbReference>